<organism evidence="1 2">
    <name type="scientific">Phytophthora infestans (strain T30-4)</name>
    <name type="common">Potato late blight agent</name>
    <dbReference type="NCBI Taxonomy" id="403677"/>
    <lineage>
        <taxon>Eukaryota</taxon>
        <taxon>Sar</taxon>
        <taxon>Stramenopiles</taxon>
        <taxon>Oomycota</taxon>
        <taxon>Peronosporomycetes</taxon>
        <taxon>Peronosporales</taxon>
        <taxon>Peronosporaceae</taxon>
        <taxon>Phytophthora</taxon>
    </lineage>
</organism>
<name>D0MQL0_PHYIT</name>
<dbReference type="InParanoid" id="D0MQL0"/>
<dbReference type="VEuPathDB" id="FungiDB:PITG_00357"/>
<reference evidence="2" key="1">
    <citation type="journal article" date="2009" name="Nature">
        <title>Genome sequence and analysis of the Irish potato famine pathogen Phytophthora infestans.</title>
        <authorList>
            <consortium name="The Broad Institute Genome Sequencing Platform"/>
            <person name="Haas B.J."/>
            <person name="Kamoun S."/>
            <person name="Zody M.C."/>
            <person name="Jiang R.H."/>
            <person name="Handsaker R.E."/>
            <person name="Cano L.M."/>
            <person name="Grabherr M."/>
            <person name="Kodira C.D."/>
            <person name="Raffaele S."/>
            <person name="Torto-Alalibo T."/>
            <person name="Bozkurt T.O."/>
            <person name="Ah-Fong A.M."/>
            <person name="Alvarado L."/>
            <person name="Anderson V.L."/>
            <person name="Armstrong M.R."/>
            <person name="Avrova A."/>
            <person name="Baxter L."/>
            <person name="Beynon J."/>
            <person name="Boevink P.C."/>
            <person name="Bollmann S.R."/>
            <person name="Bos J.I."/>
            <person name="Bulone V."/>
            <person name="Cai G."/>
            <person name="Cakir C."/>
            <person name="Carrington J.C."/>
            <person name="Chawner M."/>
            <person name="Conti L."/>
            <person name="Costanzo S."/>
            <person name="Ewan R."/>
            <person name="Fahlgren N."/>
            <person name="Fischbach M.A."/>
            <person name="Fugelstad J."/>
            <person name="Gilroy E.M."/>
            <person name="Gnerre S."/>
            <person name="Green P.J."/>
            <person name="Grenville-Briggs L.J."/>
            <person name="Griffith J."/>
            <person name="Grunwald N.J."/>
            <person name="Horn K."/>
            <person name="Horner N.R."/>
            <person name="Hu C.H."/>
            <person name="Huitema E."/>
            <person name="Jeong D.H."/>
            <person name="Jones A.M."/>
            <person name="Jones J.D."/>
            <person name="Jones R.W."/>
            <person name="Karlsson E.K."/>
            <person name="Kunjeti S.G."/>
            <person name="Lamour K."/>
            <person name="Liu Z."/>
            <person name="Ma L."/>
            <person name="Maclean D."/>
            <person name="Chibucos M.C."/>
            <person name="McDonald H."/>
            <person name="McWalters J."/>
            <person name="Meijer H.J."/>
            <person name="Morgan W."/>
            <person name="Morris P.F."/>
            <person name="Munro C.A."/>
            <person name="O'Neill K."/>
            <person name="Ospina-Giraldo M."/>
            <person name="Pinzon A."/>
            <person name="Pritchard L."/>
            <person name="Ramsahoye B."/>
            <person name="Ren Q."/>
            <person name="Restrepo S."/>
            <person name="Roy S."/>
            <person name="Sadanandom A."/>
            <person name="Savidor A."/>
            <person name="Schornack S."/>
            <person name="Schwartz D.C."/>
            <person name="Schumann U.D."/>
            <person name="Schwessinger B."/>
            <person name="Seyer L."/>
            <person name="Sharpe T."/>
            <person name="Silvar C."/>
            <person name="Song J."/>
            <person name="Studholme D.J."/>
            <person name="Sykes S."/>
            <person name="Thines M."/>
            <person name="van de Vondervoort P.J."/>
            <person name="Phuntumart V."/>
            <person name="Wawra S."/>
            <person name="Weide R."/>
            <person name="Win J."/>
            <person name="Young C."/>
            <person name="Zhou S."/>
            <person name="Fry W."/>
            <person name="Meyers B.C."/>
            <person name="van West P."/>
            <person name="Ristaino J."/>
            <person name="Govers F."/>
            <person name="Birch P.R."/>
            <person name="Whisson S.C."/>
            <person name="Judelson H.S."/>
            <person name="Nusbaum C."/>
        </authorList>
    </citation>
    <scope>NUCLEOTIDE SEQUENCE [LARGE SCALE GENOMIC DNA]</scope>
    <source>
        <strain evidence="2">T30-4</strain>
    </source>
</reference>
<dbReference type="OMA" id="WENKTGA"/>
<protein>
    <submittedName>
        <fullName evidence="1">Uncharacterized protein</fullName>
    </submittedName>
</protein>
<dbReference type="RefSeq" id="XP_002908965.1">
    <property type="nucleotide sequence ID" value="XM_002908919.1"/>
</dbReference>
<dbReference type="Proteomes" id="UP000006643">
    <property type="component" value="Unassembled WGS sequence"/>
</dbReference>
<dbReference type="AlphaFoldDB" id="D0MQL0"/>
<dbReference type="OrthoDB" id="116986at2759"/>
<accession>D0MQL0</accession>
<dbReference type="KEGG" id="pif:PITG_00357"/>
<keyword evidence="2" id="KW-1185">Reference proteome</keyword>
<proteinExistence type="predicted"/>
<dbReference type="GeneID" id="9477178"/>
<evidence type="ECO:0000313" key="2">
    <source>
        <dbReference type="Proteomes" id="UP000006643"/>
    </source>
</evidence>
<gene>
    <name evidence="1" type="ORF">PITG_00357</name>
</gene>
<dbReference type="HOGENOM" id="CLU_002760_1_0_1"/>
<dbReference type="EMBL" id="DS028118">
    <property type="protein sequence ID" value="EEY57779.1"/>
    <property type="molecule type" value="Genomic_DNA"/>
</dbReference>
<dbReference type="eggNOG" id="ENOG502SM9M">
    <property type="taxonomic scope" value="Eukaryota"/>
</dbReference>
<sequence>MGEIWENKTGAAAYKTRNLLRKTIGVIVDQLIEDGTTDMGKHVTKKEKALEYSNVGLFVLSIFDPTGIAWMASEFVQPICGPTEYLGEIDIGTLYDALGLNTVDQAFLGSYGVWKRKGDGSVKVPAGGKVTWTSTVKELQDKTLYLGRWRPGLFGLPGTGGGSLLMWIPRSSEGGQLILHARLNVS</sequence>
<evidence type="ECO:0000313" key="1">
    <source>
        <dbReference type="EMBL" id="EEY57779.1"/>
    </source>
</evidence>